<gene>
    <name evidence="1" type="ORF">KSP9073_02899</name>
</gene>
<dbReference type="RefSeq" id="WP_165814268.1">
    <property type="nucleotide sequence ID" value="NZ_ONZI01000004.1"/>
</dbReference>
<dbReference type="GO" id="GO:0019867">
    <property type="term" value="C:outer membrane"/>
    <property type="evidence" value="ECO:0007669"/>
    <property type="project" value="InterPro"/>
</dbReference>
<dbReference type="Pfam" id="PF03922">
    <property type="entry name" value="OmpW"/>
    <property type="match status" value="1"/>
</dbReference>
<dbReference type="InterPro" id="IPR005618">
    <property type="entry name" value="OMPW"/>
</dbReference>
<dbReference type="AlphaFoldDB" id="A0A2R8CPU0"/>
<evidence type="ECO:0000313" key="2">
    <source>
        <dbReference type="Proteomes" id="UP000244934"/>
    </source>
</evidence>
<dbReference type="GO" id="GO:0055085">
    <property type="term" value="P:transmembrane transport"/>
    <property type="evidence" value="ECO:0007669"/>
    <property type="project" value="TreeGrafter"/>
</dbReference>
<evidence type="ECO:0008006" key="3">
    <source>
        <dbReference type="Google" id="ProtNLM"/>
    </source>
</evidence>
<organism evidence="1 2">
    <name type="scientific">Kushneria phyllosphaerae</name>
    <dbReference type="NCBI Taxonomy" id="2100822"/>
    <lineage>
        <taxon>Bacteria</taxon>
        <taxon>Pseudomonadati</taxon>
        <taxon>Pseudomonadota</taxon>
        <taxon>Gammaproteobacteria</taxon>
        <taxon>Oceanospirillales</taxon>
        <taxon>Halomonadaceae</taxon>
        <taxon>Kushneria</taxon>
    </lineage>
</organism>
<proteinExistence type="predicted"/>
<dbReference type="SUPFAM" id="SSF56925">
    <property type="entry name" value="OMPA-like"/>
    <property type="match status" value="1"/>
</dbReference>
<dbReference type="InterPro" id="IPR011250">
    <property type="entry name" value="OMP/PagP_B-barrel"/>
</dbReference>
<name>A0A2R8CPU0_9GAMM</name>
<accession>A0A2R8CPU0</accession>
<dbReference type="PANTHER" id="PTHR36920">
    <property type="match status" value="1"/>
</dbReference>
<keyword evidence="2" id="KW-1185">Reference proteome</keyword>
<dbReference type="EMBL" id="ONZI01000004">
    <property type="protein sequence ID" value="SPJ34852.1"/>
    <property type="molecule type" value="Genomic_DNA"/>
</dbReference>
<reference evidence="2" key="1">
    <citation type="submission" date="2018-03" db="EMBL/GenBank/DDBJ databases">
        <authorList>
            <person name="Navarro De La Torre S."/>
        </authorList>
    </citation>
    <scope>NUCLEOTIDE SEQUENCE [LARGE SCALE GENOMIC DNA]</scope>
    <source>
        <strain evidence="2">EAod3</strain>
    </source>
</reference>
<sequence length="159" mass="17499">MGGRLETSSQVLPTLDISYFLTDHWSIEATTGVIPTDGRLKKSQQGDFKVSHTRSGTASLVAHYNFLLDAALNPCLRAGVNHTWFISVEFATGVPEITMESITSPLFDAGQDYRLFEYWYATASVRYVITPAQHFNGDGFNAKSDIDVLVLGAGMGLRF</sequence>
<dbReference type="PANTHER" id="PTHR36920:SF1">
    <property type="entry name" value="OUTER MEMBRANE PROTEIN W"/>
    <property type="match status" value="1"/>
</dbReference>
<protein>
    <recommendedName>
        <fullName evidence="3">Porin</fullName>
    </recommendedName>
</protein>
<dbReference type="Proteomes" id="UP000244934">
    <property type="component" value="Unassembled WGS sequence"/>
</dbReference>
<dbReference type="Gene3D" id="2.40.160.20">
    <property type="match status" value="1"/>
</dbReference>
<evidence type="ECO:0000313" key="1">
    <source>
        <dbReference type="EMBL" id="SPJ34852.1"/>
    </source>
</evidence>